<dbReference type="PATRIC" id="fig|1125702.3.peg.1029"/>
<keyword evidence="3" id="KW-0408">Iron</keyword>
<accession>S3LRY4</accession>
<evidence type="ECO:0000313" key="6">
    <source>
        <dbReference type="EMBL" id="EPF47172.1"/>
    </source>
</evidence>
<dbReference type="PANTHER" id="PTHR32329:SF2">
    <property type="entry name" value="BIFUNCTIONAL PROTEIN [INCLUDES 2-HYDROXYACYL-COA DEHYDRATASE (N-TER) AND ITS ACTIVATOR DOMAIN (C_TERM)"/>
    <property type="match status" value="1"/>
</dbReference>
<dbReference type="Proteomes" id="UP000014605">
    <property type="component" value="Unassembled WGS sequence"/>
</dbReference>
<dbReference type="AlphaFoldDB" id="S3LRY4"/>
<keyword evidence="4" id="KW-0411">Iron-sulfur</keyword>
<dbReference type="RefSeq" id="WP_016518466.1">
    <property type="nucleotide sequence ID" value="NZ_KE332512.1"/>
</dbReference>
<sequence length="123" mass="13101">MDSTVTEITCHGRGAAFLADGNVTVIDIGGLDIKVIVLQNGKVLDFVMNDKCSAGTGKFLEVMANRLGLLLPEMFDYAAKGKEVKISSICTVFAESEVISLMGKGTPRGVTAGIRRCVFISEK</sequence>
<evidence type="ECO:0000256" key="1">
    <source>
        <dbReference type="ARBA" id="ARBA00001966"/>
    </source>
</evidence>
<dbReference type="GO" id="GO:0051536">
    <property type="term" value="F:iron-sulfur cluster binding"/>
    <property type="evidence" value="ECO:0007669"/>
    <property type="project" value="UniProtKB-KW"/>
</dbReference>
<organism evidence="6 7">
    <name type="scientific">Treponema vincentii F0403</name>
    <dbReference type="NCBI Taxonomy" id="1125702"/>
    <lineage>
        <taxon>Bacteria</taxon>
        <taxon>Pseudomonadati</taxon>
        <taxon>Spirochaetota</taxon>
        <taxon>Spirochaetia</taxon>
        <taxon>Spirochaetales</taxon>
        <taxon>Treponemataceae</taxon>
        <taxon>Treponema</taxon>
    </lineage>
</organism>
<comment type="caution">
    <text evidence="6">The sequence shown here is derived from an EMBL/GenBank/DDBJ whole genome shotgun (WGS) entry which is preliminary data.</text>
</comment>
<evidence type="ECO:0000313" key="7">
    <source>
        <dbReference type="Proteomes" id="UP000014605"/>
    </source>
</evidence>
<name>S3LRY4_9SPIR</name>
<dbReference type="Gene3D" id="3.30.420.40">
    <property type="match status" value="1"/>
</dbReference>
<keyword evidence="2" id="KW-0479">Metal-binding</keyword>
<comment type="cofactor">
    <cofactor evidence="1">
        <name>[4Fe-4S] cluster</name>
        <dbReference type="ChEBI" id="CHEBI:49883"/>
    </cofactor>
</comment>
<dbReference type="HOGENOM" id="CLU_2014255_0_0_12"/>
<dbReference type="InterPro" id="IPR051805">
    <property type="entry name" value="Dehydratase_Activator_Redct"/>
</dbReference>
<reference evidence="6 7" key="1">
    <citation type="submission" date="2013-04" db="EMBL/GenBank/DDBJ databases">
        <title>The Genome Sequence of Treponema vincentii F0403.</title>
        <authorList>
            <consortium name="The Broad Institute Genomics Platform"/>
            <person name="Earl A."/>
            <person name="Ward D."/>
            <person name="Feldgarden M."/>
            <person name="Gevers D."/>
            <person name="Leonetti C."/>
            <person name="Izard J."/>
            <person name="Walker B."/>
            <person name="Young S."/>
            <person name="Zeng Q."/>
            <person name="Gargeya S."/>
            <person name="Fitzgerald M."/>
            <person name="Haas B."/>
            <person name="Abouelleil A."/>
            <person name="Allen A.W."/>
            <person name="Alvarado L."/>
            <person name="Arachchi H.M."/>
            <person name="Berlin A.M."/>
            <person name="Chapman S.B."/>
            <person name="Gainer-Dewar J."/>
            <person name="Goldberg J."/>
            <person name="Griggs A."/>
            <person name="Gujja S."/>
            <person name="Hansen M."/>
            <person name="Howarth C."/>
            <person name="Imamovic A."/>
            <person name="Ireland A."/>
            <person name="Larimer J."/>
            <person name="McCowan C."/>
            <person name="Murphy C."/>
            <person name="Pearson M."/>
            <person name="Poon T.W."/>
            <person name="Priest M."/>
            <person name="Roberts A."/>
            <person name="Saif S."/>
            <person name="Shea T."/>
            <person name="Sisk P."/>
            <person name="Sykes S."/>
            <person name="Wortman J."/>
            <person name="Nusbaum C."/>
            <person name="Birren B."/>
        </authorList>
    </citation>
    <scope>NUCLEOTIDE SEQUENCE [LARGE SCALE GENOMIC DNA]</scope>
    <source>
        <strain evidence="6 7">F0403</strain>
    </source>
</reference>
<dbReference type="InterPro" id="IPR008275">
    <property type="entry name" value="CoA_E_activase_dom"/>
</dbReference>
<dbReference type="SUPFAM" id="SSF53067">
    <property type="entry name" value="Actin-like ATPase domain"/>
    <property type="match status" value="1"/>
</dbReference>
<feature type="domain" description="ATPase BadF/BadG/BcrA/BcrD type" evidence="5">
    <location>
        <begin position="5"/>
        <end position="105"/>
    </location>
</feature>
<protein>
    <recommendedName>
        <fullName evidence="5">ATPase BadF/BadG/BcrA/BcrD type domain-containing protein</fullName>
    </recommendedName>
</protein>
<dbReference type="InterPro" id="IPR002731">
    <property type="entry name" value="ATPase_BadF"/>
</dbReference>
<dbReference type="InterPro" id="IPR043129">
    <property type="entry name" value="ATPase_NBD"/>
</dbReference>
<dbReference type="GO" id="GO:0046872">
    <property type="term" value="F:metal ion binding"/>
    <property type="evidence" value="ECO:0007669"/>
    <property type="project" value="UniProtKB-KW"/>
</dbReference>
<keyword evidence="7" id="KW-1185">Reference proteome</keyword>
<evidence type="ECO:0000256" key="3">
    <source>
        <dbReference type="ARBA" id="ARBA00023004"/>
    </source>
</evidence>
<dbReference type="PANTHER" id="PTHR32329">
    <property type="entry name" value="BIFUNCTIONAL PROTEIN [INCLUDES 2-HYDROXYACYL-COA DEHYDRATASE (N-TER) AND ITS ACTIVATOR DOMAIN (C_TERM)-RELATED"/>
    <property type="match status" value="1"/>
</dbReference>
<evidence type="ECO:0000259" key="5">
    <source>
        <dbReference type="Pfam" id="PF01869"/>
    </source>
</evidence>
<gene>
    <name evidence="6" type="ORF">HMPREF1222_00993</name>
</gene>
<dbReference type="EMBL" id="ATFC01000007">
    <property type="protein sequence ID" value="EPF47172.1"/>
    <property type="molecule type" value="Genomic_DNA"/>
</dbReference>
<evidence type="ECO:0000256" key="2">
    <source>
        <dbReference type="ARBA" id="ARBA00022723"/>
    </source>
</evidence>
<dbReference type="Pfam" id="PF01869">
    <property type="entry name" value="BcrAD_BadFG"/>
    <property type="match status" value="1"/>
</dbReference>
<evidence type="ECO:0000256" key="4">
    <source>
        <dbReference type="ARBA" id="ARBA00023014"/>
    </source>
</evidence>
<dbReference type="GeneID" id="301461172"/>
<proteinExistence type="predicted"/>
<dbReference type="NCBIfam" id="TIGR00241">
    <property type="entry name" value="CoA_E_activ"/>
    <property type="match status" value="1"/>
</dbReference>